<keyword evidence="4 7" id="KW-0812">Transmembrane</keyword>
<evidence type="ECO:0000256" key="4">
    <source>
        <dbReference type="ARBA" id="ARBA00022692"/>
    </source>
</evidence>
<protein>
    <submittedName>
        <fullName evidence="9">ABC transporter permease subunit</fullName>
    </submittedName>
</protein>
<feature type="domain" description="ABC transmembrane type-1" evidence="8">
    <location>
        <begin position="62"/>
        <end position="268"/>
    </location>
</feature>
<dbReference type="EMBL" id="WHOA01000065">
    <property type="protein sequence ID" value="NOU71369.1"/>
    <property type="molecule type" value="Genomic_DNA"/>
</dbReference>
<dbReference type="PROSITE" id="PS50928">
    <property type="entry name" value="ABC_TM1"/>
    <property type="match status" value="1"/>
</dbReference>
<comment type="caution">
    <text evidence="9">The sequence shown here is derived from an EMBL/GenBank/DDBJ whole genome shotgun (WGS) entry which is preliminary data.</text>
</comment>
<dbReference type="PANTHER" id="PTHR43744">
    <property type="entry name" value="ABC TRANSPORTER PERMEASE PROTEIN MG189-RELATED-RELATED"/>
    <property type="match status" value="1"/>
</dbReference>
<keyword evidence="5 7" id="KW-1133">Transmembrane helix</keyword>
<dbReference type="Proteomes" id="UP000616779">
    <property type="component" value="Unassembled WGS sequence"/>
</dbReference>
<name>A0ABX1XSK6_9BACL</name>
<evidence type="ECO:0000313" key="10">
    <source>
        <dbReference type="Proteomes" id="UP000616779"/>
    </source>
</evidence>
<feature type="transmembrane region" description="Helical" evidence="7">
    <location>
        <begin position="247"/>
        <end position="268"/>
    </location>
</feature>
<evidence type="ECO:0000256" key="2">
    <source>
        <dbReference type="ARBA" id="ARBA00022448"/>
    </source>
</evidence>
<keyword evidence="10" id="KW-1185">Reference proteome</keyword>
<keyword evidence="3" id="KW-1003">Cell membrane</keyword>
<organism evidence="9 10">
    <name type="scientific">Paenibacillus phytorum</name>
    <dbReference type="NCBI Taxonomy" id="2654977"/>
    <lineage>
        <taxon>Bacteria</taxon>
        <taxon>Bacillati</taxon>
        <taxon>Bacillota</taxon>
        <taxon>Bacilli</taxon>
        <taxon>Bacillales</taxon>
        <taxon>Paenibacillaceae</taxon>
        <taxon>Paenibacillus</taxon>
    </lineage>
</organism>
<evidence type="ECO:0000256" key="5">
    <source>
        <dbReference type="ARBA" id="ARBA00022989"/>
    </source>
</evidence>
<proteinExistence type="inferred from homology"/>
<gene>
    <name evidence="9" type="ORF">GC098_08030</name>
</gene>
<feature type="transmembrane region" description="Helical" evidence="7">
    <location>
        <begin position="7"/>
        <end position="25"/>
    </location>
</feature>
<comment type="subcellular location">
    <subcellularLocation>
        <location evidence="1 7">Cell membrane</location>
        <topology evidence="1 7">Multi-pass membrane protein</topology>
    </subcellularLocation>
</comment>
<evidence type="ECO:0000256" key="3">
    <source>
        <dbReference type="ARBA" id="ARBA00022475"/>
    </source>
</evidence>
<evidence type="ECO:0000256" key="7">
    <source>
        <dbReference type="RuleBase" id="RU363032"/>
    </source>
</evidence>
<evidence type="ECO:0000259" key="8">
    <source>
        <dbReference type="PROSITE" id="PS50928"/>
    </source>
</evidence>
<feature type="transmembrane region" description="Helical" evidence="7">
    <location>
        <begin position="99"/>
        <end position="117"/>
    </location>
</feature>
<comment type="similarity">
    <text evidence="7">Belongs to the binding-protein-dependent transport system permease family.</text>
</comment>
<evidence type="ECO:0000256" key="6">
    <source>
        <dbReference type="ARBA" id="ARBA00023136"/>
    </source>
</evidence>
<feature type="transmembrane region" description="Helical" evidence="7">
    <location>
        <begin position="129"/>
        <end position="150"/>
    </location>
</feature>
<keyword evidence="2 7" id="KW-0813">Transport</keyword>
<dbReference type="Pfam" id="PF00528">
    <property type="entry name" value="BPD_transp_1"/>
    <property type="match status" value="1"/>
</dbReference>
<dbReference type="SUPFAM" id="SSF161098">
    <property type="entry name" value="MetI-like"/>
    <property type="match status" value="1"/>
</dbReference>
<dbReference type="InterPro" id="IPR000515">
    <property type="entry name" value="MetI-like"/>
</dbReference>
<sequence>MIHIVMAVVSIVCIAPIILVFSISISSDMDILKNGYSFIPKHIDLAAYRFIFQNPGQLFTSYIVTIFVSIVGTVIGLLFTSMLAFAISRKDYAYANKTSFYVFFTMLINGGLIPWYILVVNQLHMKDSIFALILPYLVSAWFVMLMKGFFTNISSAIIESAKIDGASELGIFFKIVLPIAKPGLATVGLFYLLTYWNDYYLSLMFIQNNTEIISLQYMLFKIQSNMDFLKSAFVPPWMINKVSLPDLSARMAMAVLAAGPMLFVFPFFQKYFEKGITIGSVKG</sequence>
<dbReference type="PANTHER" id="PTHR43744:SF9">
    <property type="entry name" value="POLYGALACTURONAN_RHAMNOGALACTURONAN TRANSPORT SYSTEM PERMEASE PROTEIN YTCP"/>
    <property type="match status" value="1"/>
</dbReference>
<feature type="transmembrane region" description="Helical" evidence="7">
    <location>
        <begin position="171"/>
        <end position="193"/>
    </location>
</feature>
<feature type="transmembrane region" description="Helical" evidence="7">
    <location>
        <begin position="62"/>
        <end position="87"/>
    </location>
</feature>
<accession>A0ABX1XSK6</accession>
<evidence type="ECO:0000313" key="9">
    <source>
        <dbReference type="EMBL" id="NOU71369.1"/>
    </source>
</evidence>
<keyword evidence="6 7" id="KW-0472">Membrane</keyword>
<reference evidence="9 10" key="1">
    <citation type="submission" date="2019-10" db="EMBL/GenBank/DDBJ databases">
        <title>Description of Paenibacillus terrestris sp. nov.</title>
        <authorList>
            <person name="Carlier A."/>
            <person name="Qi S."/>
        </authorList>
    </citation>
    <scope>NUCLEOTIDE SEQUENCE [LARGE SCALE GENOMIC DNA]</scope>
    <source>
        <strain evidence="9 10">LMG 31458</strain>
    </source>
</reference>
<dbReference type="Gene3D" id="1.10.3720.10">
    <property type="entry name" value="MetI-like"/>
    <property type="match status" value="1"/>
</dbReference>
<dbReference type="InterPro" id="IPR035906">
    <property type="entry name" value="MetI-like_sf"/>
</dbReference>
<dbReference type="CDD" id="cd06261">
    <property type="entry name" value="TM_PBP2"/>
    <property type="match status" value="1"/>
</dbReference>
<evidence type="ECO:0000256" key="1">
    <source>
        <dbReference type="ARBA" id="ARBA00004651"/>
    </source>
</evidence>